<reference evidence="3 4" key="1">
    <citation type="submission" date="2022-11" db="EMBL/GenBank/DDBJ databases">
        <title>Minimal conservation of predation-associated metabolite biosynthetic gene clusters underscores biosynthetic potential of Myxococcota including descriptions for ten novel species: Archangium lansinium sp. nov., Myxococcus landrumus sp. nov., Nannocystis bai.</title>
        <authorList>
            <person name="Ahearne A."/>
            <person name="Stevens C."/>
            <person name="Dowd S."/>
        </authorList>
    </citation>
    <scope>NUCLEOTIDE SEQUENCE [LARGE SCALE GENOMIC DNA]</scope>
    <source>
        <strain evidence="3 4">NCWAL01</strain>
    </source>
</reference>
<evidence type="ECO:0000313" key="3">
    <source>
        <dbReference type="EMBL" id="MDC0710742.1"/>
    </source>
</evidence>
<keyword evidence="4" id="KW-1185">Reference proteome</keyword>
<dbReference type="PANTHER" id="PTHR44394:SF1">
    <property type="entry name" value="BETA-ALANINE-ACTIVATING ENZYME"/>
    <property type="match status" value="1"/>
</dbReference>
<dbReference type="Gene3D" id="3.40.50.12780">
    <property type="entry name" value="N-terminal domain of ligase-like"/>
    <property type="match status" value="1"/>
</dbReference>
<dbReference type="Gene3D" id="3.40.630.30">
    <property type="match status" value="1"/>
</dbReference>
<dbReference type="Pfam" id="PF00550">
    <property type="entry name" value="PP-binding"/>
    <property type="match status" value="1"/>
</dbReference>
<feature type="domain" description="AMP-dependent synthetase/ligase" evidence="1">
    <location>
        <begin position="30"/>
        <end position="385"/>
    </location>
</feature>
<gene>
    <name evidence="3" type="ORF">POL68_19855</name>
</gene>
<dbReference type="Proteomes" id="UP001221838">
    <property type="component" value="Unassembled WGS sequence"/>
</dbReference>
<dbReference type="InterPro" id="IPR036736">
    <property type="entry name" value="ACP-like_sf"/>
</dbReference>
<dbReference type="InterPro" id="IPR000873">
    <property type="entry name" value="AMP-dep_synth/lig_dom"/>
</dbReference>
<evidence type="ECO:0000259" key="1">
    <source>
        <dbReference type="Pfam" id="PF00501"/>
    </source>
</evidence>
<dbReference type="PANTHER" id="PTHR44394">
    <property type="entry name" value="BETA-ALANINE-ACTIVATING ENZYME"/>
    <property type="match status" value="1"/>
</dbReference>
<proteinExistence type="predicted"/>
<dbReference type="InterPro" id="IPR042099">
    <property type="entry name" value="ANL_N_sf"/>
</dbReference>
<dbReference type="Gene3D" id="3.30.300.30">
    <property type="match status" value="1"/>
</dbReference>
<dbReference type="EMBL" id="JAQNDM010000002">
    <property type="protein sequence ID" value="MDC0710742.1"/>
    <property type="molecule type" value="Genomic_DNA"/>
</dbReference>
<name>A0ABT5DAR6_9BACT</name>
<comment type="caution">
    <text evidence="3">The sequence shown here is derived from an EMBL/GenBank/DDBJ whole genome shotgun (WGS) entry which is preliminary data.</text>
</comment>
<feature type="domain" description="Carrier" evidence="2">
    <location>
        <begin position="538"/>
        <end position="594"/>
    </location>
</feature>
<protein>
    <submittedName>
        <fullName evidence="3">Non-ribosomal peptide synthetase</fullName>
    </submittedName>
</protein>
<dbReference type="InterPro" id="IPR009081">
    <property type="entry name" value="PP-bd_ACP"/>
</dbReference>
<dbReference type="InterPro" id="IPR052091">
    <property type="entry name" value="Beta-ala_Activ/Resist"/>
</dbReference>
<accession>A0ABT5DAR6</accession>
<dbReference type="RefSeq" id="WP_272140467.1">
    <property type="nucleotide sequence ID" value="NZ_JAQNDM010000002.1"/>
</dbReference>
<sequence>MLQGPLHPLVANWTLDGAFTQMLAARPELRDKPALLTDEGNVSFRELSTRAHLLSRALRPQLHAKSSSLPQAIPLVGVCLSRGPALAEVLLAVLQAGGAYLPLDPRYPTARLAHLVADAAPALIVAEPEHEELVRQLAPQRPYWVMDPRTAMDRKEDPLAPAEPPSPSAGERPFAVLYTSGSTGQPRGVCLPHRAAQNRFQWMWRTVPFSEGEVCCWKTPLGFVDSIWELFGALLQGIPVAVAPEGLEKQPERLLAFAVRHGVSRLIVVPSLLRLLLPHLSPLPGTSSLPAPALRLWTCSGEPLPPSLAETFLTQRPGSVLLNLYGSTEVMGDVTAHVVRAGEDPLPIGRPVDNTTLELLDDTGAPVKVGERGTLHVRGANLALGPVGSASASTAWTEKGQRYCTGDLARMVRAPIDGDWTLLHEGRRDRQIKLFGNRFDLAELERALLKCEGVMAAVALVHEDPEGPTLLGFVQPHEPGAVTQEALRAACAEALPPYARPALHLLAHWPLLPNGKLDRQQLLALGMGRASPGKDPFKAAWRAVLPQSPEEEETDFFQAGGTSVLAVDLLRRLRAAGVTVSLERFYAAPSLGALRRGKGRKATSCDFTVRALASARGARGTASLNLLADRFDETDPLKHALGATRADLHAMFTSYLEACGPEGLSFEAVDGHGKQVGCVVAGDLFRVHAHAREGRFVVAQALEPLDAALSAVSDPWCHRPPEPGPGEWVYVLFLAATGQREVARLTRELETAVIDSARARGYRGLVTVNSHALTQQVCEELGYRTEARLDVREFLHEGTRPFARVPADGAELHLHVLRL</sequence>
<organism evidence="3 4">
    <name type="scientific">Stigmatella ashevillensis</name>
    <dbReference type="NCBI Taxonomy" id="2995309"/>
    <lineage>
        <taxon>Bacteria</taxon>
        <taxon>Pseudomonadati</taxon>
        <taxon>Myxococcota</taxon>
        <taxon>Myxococcia</taxon>
        <taxon>Myxococcales</taxon>
        <taxon>Cystobacterineae</taxon>
        <taxon>Archangiaceae</taxon>
        <taxon>Stigmatella</taxon>
    </lineage>
</organism>
<dbReference type="InterPro" id="IPR045851">
    <property type="entry name" value="AMP-bd_C_sf"/>
</dbReference>
<evidence type="ECO:0000259" key="2">
    <source>
        <dbReference type="Pfam" id="PF00550"/>
    </source>
</evidence>
<dbReference type="PROSITE" id="PS00455">
    <property type="entry name" value="AMP_BINDING"/>
    <property type="match status" value="1"/>
</dbReference>
<dbReference type="Gene3D" id="1.10.1200.10">
    <property type="entry name" value="ACP-like"/>
    <property type="match status" value="1"/>
</dbReference>
<dbReference type="CDD" id="cd05930">
    <property type="entry name" value="A_NRPS"/>
    <property type="match status" value="1"/>
</dbReference>
<dbReference type="SUPFAM" id="SSF56801">
    <property type="entry name" value="Acetyl-CoA synthetase-like"/>
    <property type="match status" value="1"/>
</dbReference>
<evidence type="ECO:0000313" key="4">
    <source>
        <dbReference type="Proteomes" id="UP001221838"/>
    </source>
</evidence>
<dbReference type="SUPFAM" id="SSF47336">
    <property type="entry name" value="ACP-like"/>
    <property type="match status" value="1"/>
</dbReference>
<dbReference type="InterPro" id="IPR020845">
    <property type="entry name" value="AMP-binding_CS"/>
</dbReference>
<dbReference type="Pfam" id="PF00501">
    <property type="entry name" value="AMP-binding"/>
    <property type="match status" value="1"/>
</dbReference>